<dbReference type="InterPro" id="IPR000884">
    <property type="entry name" value="TSP1_rpt"/>
</dbReference>
<keyword evidence="1" id="KW-0732">Signal</keyword>
<dbReference type="Proteomes" id="UP000001307">
    <property type="component" value="Unassembled WGS sequence"/>
</dbReference>
<evidence type="ECO:0000313" key="2">
    <source>
        <dbReference type="EMBL" id="CBY12260.1"/>
    </source>
</evidence>
<evidence type="ECO:0000313" key="4">
    <source>
        <dbReference type="Proteomes" id="UP000001307"/>
    </source>
</evidence>
<dbReference type="Proteomes" id="UP000011014">
    <property type="component" value="Unassembled WGS sequence"/>
</dbReference>
<accession>E4XR24</accession>
<organism evidence="2">
    <name type="scientific">Oikopleura dioica</name>
    <name type="common">Tunicate</name>
    <dbReference type="NCBI Taxonomy" id="34765"/>
    <lineage>
        <taxon>Eukaryota</taxon>
        <taxon>Metazoa</taxon>
        <taxon>Chordata</taxon>
        <taxon>Tunicata</taxon>
        <taxon>Appendicularia</taxon>
        <taxon>Copelata</taxon>
        <taxon>Oikopleuridae</taxon>
        <taxon>Oikopleura</taxon>
    </lineage>
</organism>
<dbReference type="SUPFAM" id="SSF82895">
    <property type="entry name" value="TSP-1 type 1 repeat"/>
    <property type="match status" value="1"/>
</dbReference>
<dbReference type="SMART" id="SM00209">
    <property type="entry name" value="TSP1"/>
    <property type="match status" value="1"/>
</dbReference>
<dbReference type="EMBL" id="FN653112">
    <property type="protein sequence ID" value="CBY12260.1"/>
    <property type="molecule type" value="Genomic_DNA"/>
</dbReference>
<dbReference type="Gene3D" id="2.20.100.10">
    <property type="entry name" value="Thrombospondin type-1 (TSP1) repeat"/>
    <property type="match status" value="1"/>
</dbReference>
<proteinExistence type="predicted"/>
<evidence type="ECO:0000313" key="3">
    <source>
        <dbReference type="EMBL" id="CBY30964.1"/>
    </source>
</evidence>
<keyword evidence="4" id="KW-1185">Reference proteome</keyword>
<evidence type="ECO:0000256" key="1">
    <source>
        <dbReference type="SAM" id="SignalP"/>
    </source>
</evidence>
<feature type="chain" id="PRO_5007653967" evidence="1">
    <location>
        <begin position="23"/>
        <end position="137"/>
    </location>
</feature>
<feature type="signal peptide" evidence="1">
    <location>
        <begin position="1"/>
        <end position="22"/>
    </location>
</feature>
<gene>
    <name evidence="2" type="ORF">GSOID_T00018138001</name>
    <name evidence="3" type="ORF">GSOID_T00018911001</name>
</gene>
<dbReference type="PROSITE" id="PS50092">
    <property type="entry name" value="TSP1"/>
    <property type="match status" value="1"/>
</dbReference>
<name>E4XR24_OIKDI</name>
<dbReference type="OrthoDB" id="5989160at2759"/>
<dbReference type="AlphaFoldDB" id="E4XR24"/>
<reference evidence="2" key="1">
    <citation type="journal article" date="2010" name="Science">
        <title>Plasticity of animal genome architecture unmasked by rapid evolution of a pelagic tunicate.</title>
        <authorList>
            <person name="Denoeud F."/>
            <person name="Henriet S."/>
            <person name="Mungpakdee S."/>
            <person name="Aury J.M."/>
            <person name="Da Silva C."/>
            <person name="Brinkmann H."/>
            <person name="Mikhaleva J."/>
            <person name="Olsen L.C."/>
            <person name="Jubin C."/>
            <person name="Canestro C."/>
            <person name="Bouquet J.M."/>
            <person name="Danks G."/>
            <person name="Poulain J."/>
            <person name="Campsteijn C."/>
            <person name="Adamski M."/>
            <person name="Cross I."/>
            <person name="Yadetie F."/>
            <person name="Muffato M."/>
            <person name="Louis A."/>
            <person name="Butcher S."/>
            <person name="Tsagkogeorga G."/>
            <person name="Konrad A."/>
            <person name="Singh S."/>
            <person name="Jensen M.F."/>
            <person name="Cong E.H."/>
            <person name="Eikeseth-Otteraa H."/>
            <person name="Noel B."/>
            <person name="Anthouard V."/>
            <person name="Porcel B.M."/>
            <person name="Kachouri-Lafond R."/>
            <person name="Nishino A."/>
            <person name="Ugolini M."/>
            <person name="Chourrout P."/>
            <person name="Nishida H."/>
            <person name="Aasland R."/>
            <person name="Huzurbazar S."/>
            <person name="Westhof E."/>
            <person name="Delsuc F."/>
            <person name="Lehrach H."/>
            <person name="Reinhardt R."/>
            <person name="Weissenbach J."/>
            <person name="Roy S.W."/>
            <person name="Artiguenave F."/>
            <person name="Postlethwait J.H."/>
            <person name="Manak J.R."/>
            <person name="Thompson E.M."/>
            <person name="Jaillon O."/>
            <person name="Du Pasquier L."/>
            <person name="Boudinot P."/>
            <person name="Liberles D.A."/>
            <person name="Volff J.N."/>
            <person name="Philippe H."/>
            <person name="Lenhard B."/>
            <person name="Roest Crollius H."/>
            <person name="Wincker P."/>
            <person name="Chourrout D."/>
        </authorList>
    </citation>
    <scope>NUCLEOTIDE SEQUENCE [LARGE SCALE GENOMIC DNA]</scope>
</reference>
<dbReference type="Pfam" id="PF00090">
    <property type="entry name" value="TSP_1"/>
    <property type="match status" value="1"/>
</dbReference>
<sequence>MRKSLLLFSAVTANLSEWSAWGECSSDCGLGTSKRTRECSGNEKVCVIQKIEEFKICDKGACCLEWSEWSGCCLNNAEDRIVKTRVRNGKCDSTFETQSCLQEPLNGIRSDLKEDFEKCAESDITPVHFTKSAFEKL</sequence>
<dbReference type="EMBL" id="FN654288">
    <property type="protein sequence ID" value="CBY30964.1"/>
    <property type="molecule type" value="Genomic_DNA"/>
</dbReference>
<protein>
    <submittedName>
        <fullName evidence="2">Uncharacterized protein</fullName>
    </submittedName>
</protein>
<dbReference type="InterPro" id="IPR036383">
    <property type="entry name" value="TSP1_rpt_sf"/>
</dbReference>
<dbReference type="InParanoid" id="E4XR24"/>